<evidence type="ECO:0000256" key="8">
    <source>
        <dbReference type="ARBA" id="ARBA00023125"/>
    </source>
</evidence>
<reference evidence="14" key="1">
    <citation type="submission" date="2024-04" db="EMBL/GenBank/DDBJ databases">
        <authorList>
            <consortium name="Molecular Ecology Group"/>
        </authorList>
    </citation>
    <scope>NUCLEOTIDE SEQUENCE</scope>
</reference>
<evidence type="ECO:0000256" key="5">
    <source>
        <dbReference type="ARBA" id="ARBA00022833"/>
    </source>
</evidence>
<keyword evidence="4 12" id="KW-0863">Zinc-finger</keyword>
<dbReference type="GO" id="GO:0008270">
    <property type="term" value="F:zinc ion binding"/>
    <property type="evidence" value="ECO:0007669"/>
    <property type="project" value="UniProtKB-KW"/>
</dbReference>
<dbReference type="SMART" id="SM00692">
    <property type="entry name" value="DM3"/>
    <property type="match status" value="1"/>
</dbReference>
<evidence type="ECO:0000313" key="15">
    <source>
        <dbReference type="Proteomes" id="UP001497644"/>
    </source>
</evidence>
<comment type="subcellular location">
    <subcellularLocation>
        <location evidence="1">Nucleus</location>
        <location evidence="1">Nucleoplasm</location>
    </subcellularLocation>
</comment>
<dbReference type="Proteomes" id="UP001497644">
    <property type="component" value="Chromosome 7"/>
</dbReference>
<evidence type="ECO:0000256" key="7">
    <source>
        <dbReference type="ARBA" id="ARBA00023054"/>
    </source>
</evidence>
<sequence>MTRVCICCKYRVIQTHVASDISLYGLPKNDELLKKWLLAIGETGRKICESSRICSRHFKEDDFRYSIVGGKRFLKRDAIPSLHLNEEFKDDRLSDSGSMMEPMESKSLNIAISQVDARKDNQMSRIIGTKVQSTAEDTCESTKFVAHECYDKTQVPERISASLDSSSNEPKKGKRYLYDVRWEEISTSPVQAKIYWEVAIKKITRQKMFHVEFSSVDQHFNSAPRRLFYLRPI</sequence>
<organism evidence="14 15">
    <name type="scientific">Lasius platythorax</name>
    <dbReference type="NCBI Taxonomy" id="488582"/>
    <lineage>
        <taxon>Eukaryota</taxon>
        <taxon>Metazoa</taxon>
        <taxon>Ecdysozoa</taxon>
        <taxon>Arthropoda</taxon>
        <taxon>Hexapoda</taxon>
        <taxon>Insecta</taxon>
        <taxon>Pterygota</taxon>
        <taxon>Neoptera</taxon>
        <taxon>Endopterygota</taxon>
        <taxon>Hymenoptera</taxon>
        <taxon>Apocrita</taxon>
        <taxon>Aculeata</taxon>
        <taxon>Formicoidea</taxon>
        <taxon>Formicidae</taxon>
        <taxon>Formicinae</taxon>
        <taxon>Lasius</taxon>
        <taxon>Lasius</taxon>
    </lineage>
</organism>
<dbReference type="PANTHER" id="PTHR46600">
    <property type="entry name" value="THAP DOMAIN-CONTAINING"/>
    <property type="match status" value="1"/>
</dbReference>
<evidence type="ECO:0000313" key="14">
    <source>
        <dbReference type="EMBL" id="CAL1686580.1"/>
    </source>
</evidence>
<dbReference type="AlphaFoldDB" id="A0AAV2P638"/>
<dbReference type="GO" id="GO:0043565">
    <property type="term" value="F:sequence-specific DNA binding"/>
    <property type="evidence" value="ECO:0007669"/>
    <property type="project" value="InterPro"/>
</dbReference>
<keyword evidence="8 12" id="KW-0238">DNA-binding</keyword>
<dbReference type="EMBL" id="OZ034830">
    <property type="protein sequence ID" value="CAL1686580.1"/>
    <property type="molecule type" value="Genomic_DNA"/>
</dbReference>
<accession>A0AAV2P638</accession>
<name>A0AAV2P638_9HYME</name>
<dbReference type="InterPro" id="IPR026516">
    <property type="entry name" value="THAP1/10"/>
</dbReference>
<dbReference type="SMART" id="SM00980">
    <property type="entry name" value="THAP"/>
    <property type="match status" value="1"/>
</dbReference>
<keyword evidence="7" id="KW-0175">Coiled coil</keyword>
<evidence type="ECO:0000256" key="4">
    <source>
        <dbReference type="ARBA" id="ARBA00022771"/>
    </source>
</evidence>
<evidence type="ECO:0000256" key="11">
    <source>
        <dbReference type="ARBA" id="ARBA00023306"/>
    </source>
</evidence>
<evidence type="ECO:0000256" key="10">
    <source>
        <dbReference type="ARBA" id="ARBA00023242"/>
    </source>
</evidence>
<dbReference type="PROSITE" id="PS50950">
    <property type="entry name" value="ZF_THAP"/>
    <property type="match status" value="1"/>
</dbReference>
<keyword evidence="15" id="KW-1185">Reference proteome</keyword>
<evidence type="ECO:0000256" key="9">
    <source>
        <dbReference type="ARBA" id="ARBA00023163"/>
    </source>
</evidence>
<evidence type="ECO:0000256" key="3">
    <source>
        <dbReference type="ARBA" id="ARBA00022723"/>
    </source>
</evidence>
<dbReference type="PANTHER" id="PTHR46600:SF1">
    <property type="entry name" value="THAP DOMAIN-CONTAINING PROTEIN 1"/>
    <property type="match status" value="1"/>
</dbReference>
<dbReference type="Gene3D" id="6.20.210.20">
    <property type="entry name" value="THAP domain"/>
    <property type="match status" value="1"/>
</dbReference>
<comment type="similarity">
    <text evidence="2">Belongs to the THAP1 family.</text>
</comment>
<evidence type="ECO:0000256" key="6">
    <source>
        <dbReference type="ARBA" id="ARBA00023015"/>
    </source>
</evidence>
<keyword evidence="6" id="KW-0805">Transcription regulation</keyword>
<evidence type="ECO:0000256" key="1">
    <source>
        <dbReference type="ARBA" id="ARBA00004642"/>
    </source>
</evidence>
<keyword evidence="9" id="KW-0804">Transcription</keyword>
<evidence type="ECO:0000256" key="12">
    <source>
        <dbReference type="PROSITE-ProRule" id="PRU00309"/>
    </source>
</evidence>
<feature type="domain" description="THAP-type" evidence="13">
    <location>
        <begin position="1"/>
        <end position="83"/>
    </location>
</feature>
<evidence type="ECO:0000259" key="13">
    <source>
        <dbReference type="PROSITE" id="PS50950"/>
    </source>
</evidence>
<evidence type="ECO:0000256" key="2">
    <source>
        <dbReference type="ARBA" id="ARBA00006177"/>
    </source>
</evidence>
<keyword evidence="11" id="KW-0131">Cell cycle</keyword>
<dbReference type="InterPro" id="IPR038441">
    <property type="entry name" value="THAP_Znf_sf"/>
</dbReference>
<dbReference type="Pfam" id="PF05485">
    <property type="entry name" value="THAP"/>
    <property type="match status" value="1"/>
</dbReference>
<protein>
    <recommendedName>
        <fullName evidence="13">THAP-type domain-containing protein</fullName>
    </recommendedName>
</protein>
<proteinExistence type="inferred from homology"/>
<keyword evidence="3" id="KW-0479">Metal-binding</keyword>
<gene>
    <name evidence="14" type="ORF">LPLAT_LOCUS11939</name>
</gene>
<dbReference type="GO" id="GO:0005654">
    <property type="term" value="C:nucleoplasm"/>
    <property type="evidence" value="ECO:0007669"/>
    <property type="project" value="UniProtKB-SubCell"/>
</dbReference>
<dbReference type="SUPFAM" id="SSF57716">
    <property type="entry name" value="Glucocorticoid receptor-like (DNA-binding domain)"/>
    <property type="match status" value="1"/>
</dbReference>
<keyword evidence="10" id="KW-0539">Nucleus</keyword>
<keyword evidence="5" id="KW-0862">Zinc</keyword>
<dbReference type="InterPro" id="IPR006612">
    <property type="entry name" value="THAP_Znf"/>
</dbReference>